<name>A0A2S2E257_9ALTE</name>
<sequence>MVLFTILLLRLVEGFFLIGMEAIWHVEEYKTLIRFGWYLGYALIYMSCFFSIVSNTFNNGLNKLATVQLLLGSLFFMGTLEVARYVDRFIIKSDALGVFYASSQAICNLIVTACAVMIAVKVLAGKLYYKKDLYADYL</sequence>
<keyword evidence="1" id="KW-1133">Transmembrane helix</keyword>
<dbReference type="Proteomes" id="UP000245728">
    <property type="component" value="Chromosome"/>
</dbReference>
<gene>
    <name evidence="2" type="ORF">HMF8227_01257</name>
</gene>
<evidence type="ECO:0000313" key="3">
    <source>
        <dbReference type="Proteomes" id="UP000245728"/>
    </source>
</evidence>
<feature type="transmembrane region" description="Helical" evidence="1">
    <location>
        <begin position="98"/>
        <end position="124"/>
    </location>
</feature>
<evidence type="ECO:0000256" key="1">
    <source>
        <dbReference type="SAM" id="Phobius"/>
    </source>
</evidence>
<keyword evidence="1" id="KW-0472">Membrane</keyword>
<dbReference type="AlphaFoldDB" id="A0A2S2E257"/>
<keyword evidence="3" id="KW-1185">Reference proteome</keyword>
<keyword evidence="1" id="KW-0812">Transmembrane</keyword>
<feature type="transmembrane region" description="Helical" evidence="1">
    <location>
        <begin position="38"/>
        <end position="57"/>
    </location>
</feature>
<protein>
    <submittedName>
        <fullName evidence="2">Uncharacterized protein</fullName>
    </submittedName>
</protein>
<dbReference type="EMBL" id="CP029347">
    <property type="protein sequence ID" value="AWL11735.1"/>
    <property type="molecule type" value="Genomic_DNA"/>
</dbReference>
<accession>A0A2S2E257</accession>
<proteinExistence type="predicted"/>
<dbReference type="KEGG" id="salh:HMF8227_01257"/>
<organism evidence="2 3">
    <name type="scientific">Saliniradius amylolyticus</name>
    <dbReference type="NCBI Taxonomy" id="2183582"/>
    <lineage>
        <taxon>Bacteria</taxon>
        <taxon>Pseudomonadati</taxon>
        <taxon>Pseudomonadota</taxon>
        <taxon>Gammaproteobacteria</taxon>
        <taxon>Alteromonadales</taxon>
        <taxon>Alteromonadaceae</taxon>
        <taxon>Saliniradius</taxon>
    </lineage>
</organism>
<evidence type="ECO:0000313" key="2">
    <source>
        <dbReference type="EMBL" id="AWL11735.1"/>
    </source>
</evidence>
<feature type="transmembrane region" description="Helical" evidence="1">
    <location>
        <begin position="69"/>
        <end position="86"/>
    </location>
</feature>
<reference evidence="2 3" key="1">
    <citation type="submission" date="2018-05" db="EMBL/GenBank/DDBJ databases">
        <title>Salinimonas sp. HMF8227 Genome sequencing and assembly.</title>
        <authorList>
            <person name="Kang H."/>
            <person name="Kang J."/>
            <person name="Cha I."/>
            <person name="Kim H."/>
            <person name="Joh K."/>
        </authorList>
    </citation>
    <scope>NUCLEOTIDE SEQUENCE [LARGE SCALE GENOMIC DNA]</scope>
    <source>
        <strain evidence="2 3">HMF8227</strain>
    </source>
</reference>